<accession>A0A813QKS8</accession>
<evidence type="ECO:0008006" key="4">
    <source>
        <dbReference type="Google" id="ProtNLM"/>
    </source>
</evidence>
<dbReference type="Gene3D" id="3.40.50.1820">
    <property type="entry name" value="alpha/beta hydrolase"/>
    <property type="match status" value="2"/>
</dbReference>
<dbReference type="InterPro" id="IPR029058">
    <property type="entry name" value="AB_hydrolase_fold"/>
</dbReference>
<dbReference type="SUPFAM" id="SSF53474">
    <property type="entry name" value="alpha/beta-Hydrolases"/>
    <property type="match status" value="1"/>
</dbReference>
<keyword evidence="3" id="KW-1185">Reference proteome</keyword>
<dbReference type="EMBL" id="CAJNOR010000042">
    <property type="protein sequence ID" value="CAF0769501.1"/>
    <property type="molecule type" value="Genomic_DNA"/>
</dbReference>
<organism evidence="2 3">
    <name type="scientific">Adineta ricciae</name>
    <name type="common">Rotifer</name>
    <dbReference type="NCBI Taxonomy" id="249248"/>
    <lineage>
        <taxon>Eukaryota</taxon>
        <taxon>Metazoa</taxon>
        <taxon>Spiralia</taxon>
        <taxon>Gnathifera</taxon>
        <taxon>Rotifera</taxon>
        <taxon>Eurotatoria</taxon>
        <taxon>Bdelloidea</taxon>
        <taxon>Adinetida</taxon>
        <taxon>Adinetidae</taxon>
        <taxon>Adineta</taxon>
    </lineage>
</organism>
<name>A0A813QKS8_ADIRI</name>
<gene>
    <name evidence="2" type="ORF">XAT740_LOCUS1374</name>
</gene>
<comment type="caution">
    <text evidence="2">The sequence shown here is derived from an EMBL/GenBank/DDBJ whole genome shotgun (WGS) entry which is preliminary data.</text>
</comment>
<evidence type="ECO:0000313" key="3">
    <source>
        <dbReference type="Proteomes" id="UP000663828"/>
    </source>
</evidence>
<evidence type="ECO:0000256" key="1">
    <source>
        <dbReference type="ARBA" id="ARBA00005598"/>
    </source>
</evidence>
<protein>
    <recommendedName>
        <fullName evidence="4">Protein NDRG3</fullName>
    </recommendedName>
</protein>
<dbReference type="Pfam" id="PF03096">
    <property type="entry name" value="Ndr"/>
    <property type="match status" value="2"/>
</dbReference>
<dbReference type="PANTHER" id="PTHR11034">
    <property type="entry name" value="N-MYC DOWNSTREAM REGULATED"/>
    <property type="match status" value="1"/>
</dbReference>
<dbReference type="Proteomes" id="UP000663828">
    <property type="component" value="Unassembled WGS sequence"/>
</dbReference>
<sequence length="412" mass="46539">MTEDITTIEMQDRLLERPLIETTYATAKTIPISTRYGYVLVTQQGPPDRTVIVTYHDVGYNGATQFHHFFTSSEMAAITEHFTIYHINAPGQEDRANPLPATSVYPTMEELAETVNDVFNHLGINSAIGFGVGVGANILTRFAVRISFISLNQFYVIDFQLKYSSKIYGLILINCVSRGIGWFEGFTLKWPTKDMPQQTWTDAVLTYLIWYHLGFETQTAHPDLVQALRRHLEENVNAKNVIKLLNSFLKRTPIEMERPNESNKNANPPKILKCTVLNITGFSSPHKDDVVDTNDRCDPTKSSYVEFADCGGAVLEEQPAKTAEAIRLFLQGLGHISHMSIPKFSVANRLTEQVLEAKRRSSISRRESVPFDSVDSGIYGREGGDDRNVPNDYYDSELQLRVDSFDDRNVKL</sequence>
<dbReference type="InterPro" id="IPR004142">
    <property type="entry name" value="NDRG"/>
</dbReference>
<dbReference type="AlphaFoldDB" id="A0A813QKS8"/>
<reference evidence="2" key="1">
    <citation type="submission" date="2021-02" db="EMBL/GenBank/DDBJ databases">
        <authorList>
            <person name="Nowell W R."/>
        </authorList>
    </citation>
    <scope>NUCLEOTIDE SEQUENCE</scope>
</reference>
<comment type="similarity">
    <text evidence="1">Belongs to the NDRG family.</text>
</comment>
<proteinExistence type="inferred from homology"/>
<evidence type="ECO:0000313" key="2">
    <source>
        <dbReference type="EMBL" id="CAF0769501.1"/>
    </source>
</evidence>